<dbReference type="RefSeq" id="WP_066987941.1">
    <property type="nucleotide sequence ID" value="NZ_LUUI01000162.1"/>
</dbReference>
<name>A0A177MWI6_9GAMM</name>
<sequence length="65" mass="7602">MMAKTDRKKVAVQTLSYEILINLCRFNDLKLRSVIDAMTDILLSDDTFSVKIIELIKQKELDEKR</sequence>
<comment type="caution">
    <text evidence="1">The sequence shown here is derived from an EMBL/GenBank/DDBJ whole genome shotgun (WGS) entry which is preliminary data.</text>
</comment>
<reference evidence="1 2" key="1">
    <citation type="submission" date="2016-03" db="EMBL/GenBank/DDBJ databases">
        <authorList>
            <person name="Ploux O."/>
        </authorList>
    </citation>
    <scope>NUCLEOTIDE SEQUENCE [LARGE SCALE GENOMIC DNA]</scope>
    <source>
        <strain evidence="1 2">R-45370</strain>
    </source>
</reference>
<accession>A0A177MWI6</accession>
<proteinExistence type="predicted"/>
<dbReference type="AlphaFoldDB" id="A0A177MWI6"/>
<keyword evidence="2" id="KW-1185">Reference proteome</keyword>
<protein>
    <submittedName>
        <fullName evidence="1">Uncharacterized protein</fullName>
    </submittedName>
</protein>
<dbReference type="EMBL" id="LUUI01000162">
    <property type="protein sequence ID" value="OAI09945.1"/>
    <property type="molecule type" value="Genomic_DNA"/>
</dbReference>
<organism evidence="1 2">
    <name type="scientific">Methylomonas lenta</name>
    <dbReference type="NCBI Taxonomy" id="980561"/>
    <lineage>
        <taxon>Bacteria</taxon>
        <taxon>Pseudomonadati</taxon>
        <taxon>Pseudomonadota</taxon>
        <taxon>Gammaproteobacteria</taxon>
        <taxon>Methylococcales</taxon>
        <taxon>Methylococcaceae</taxon>
        <taxon>Methylomonas</taxon>
    </lineage>
</organism>
<gene>
    <name evidence="1" type="ORF">A1359_17890</name>
</gene>
<evidence type="ECO:0000313" key="1">
    <source>
        <dbReference type="EMBL" id="OAI09945.1"/>
    </source>
</evidence>
<evidence type="ECO:0000313" key="2">
    <source>
        <dbReference type="Proteomes" id="UP000078476"/>
    </source>
</evidence>
<dbReference type="Proteomes" id="UP000078476">
    <property type="component" value="Unassembled WGS sequence"/>
</dbReference>